<name>A0AAE0DVL7_9ROSI</name>
<dbReference type="GO" id="GO:0003676">
    <property type="term" value="F:nucleic acid binding"/>
    <property type="evidence" value="ECO:0007669"/>
    <property type="project" value="InterPro"/>
</dbReference>
<sequence>MVPIELLLTSLTGPQLNSDAAVRAGCDKIGLGAVIRDASGRVAAAVSKSVAGTVIAELGELLALKEGLLLAKTFNLFIPMAEVDASNVASMLNSDVSSLSDAFLLINDIKGLCKVVGDCRCQAISRLGNSLAHHLAALAFSYVQRQVWENVHPICIISLSLL</sequence>
<keyword evidence="3" id="KW-1185">Reference proteome</keyword>
<protein>
    <recommendedName>
        <fullName evidence="1">RNase H type-1 domain-containing protein</fullName>
    </recommendedName>
</protein>
<proteinExistence type="predicted"/>
<dbReference type="Pfam" id="PF13456">
    <property type="entry name" value="RVT_3"/>
    <property type="match status" value="1"/>
</dbReference>
<dbReference type="InterPro" id="IPR044730">
    <property type="entry name" value="RNase_H-like_dom_plant"/>
</dbReference>
<feature type="domain" description="RNase H type-1" evidence="1">
    <location>
        <begin position="17"/>
        <end position="138"/>
    </location>
</feature>
<dbReference type="InterPro" id="IPR036397">
    <property type="entry name" value="RNaseH_sf"/>
</dbReference>
<dbReference type="Proteomes" id="UP001281410">
    <property type="component" value="Unassembled WGS sequence"/>
</dbReference>
<dbReference type="CDD" id="cd06222">
    <property type="entry name" value="RNase_H_like"/>
    <property type="match status" value="1"/>
</dbReference>
<dbReference type="PANTHER" id="PTHR47074">
    <property type="entry name" value="BNAC02G40300D PROTEIN"/>
    <property type="match status" value="1"/>
</dbReference>
<dbReference type="InterPro" id="IPR052929">
    <property type="entry name" value="RNase_H-like_EbsB-rel"/>
</dbReference>
<organism evidence="2 3">
    <name type="scientific">Dipteronia sinensis</name>
    <dbReference type="NCBI Taxonomy" id="43782"/>
    <lineage>
        <taxon>Eukaryota</taxon>
        <taxon>Viridiplantae</taxon>
        <taxon>Streptophyta</taxon>
        <taxon>Embryophyta</taxon>
        <taxon>Tracheophyta</taxon>
        <taxon>Spermatophyta</taxon>
        <taxon>Magnoliopsida</taxon>
        <taxon>eudicotyledons</taxon>
        <taxon>Gunneridae</taxon>
        <taxon>Pentapetalae</taxon>
        <taxon>rosids</taxon>
        <taxon>malvids</taxon>
        <taxon>Sapindales</taxon>
        <taxon>Sapindaceae</taxon>
        <taxon>Hippocastanoideae</taxon>
        <taxon>Acereae</taxon>
        <taxon>Dipteronia</taxon>
    </lineage>
</organism>
<dbReference type="InterPro" id="IPR012337">
    <property type="entry name" value="RNaseH-like_sf"/>
</dbReference>
<gene>
    <name evidence="2" type="ORF">Dsin_028498</name>
</gene>
<dbReference type="PANTHER" id="PTHR47074:SF75">
    <property type="entry name" value="RNASE H TYPE-1 DOMAIN-CONTAINING PROTEIN"/>
    <property type="match status" value="1"/>
</dbReference>
<dbReference type="Gene3D" id="3.30.420.10">
    <property type="entry name" value="Ribonuclease H-like superfamily/Ribonuclease H"/>
    <property type="match status" value="1"/>
</dbReference>
<evidence type="ECO:0000313" key="3">
    <source>
        <dbReference type="Proteomes" id="UP001281410"/>
    </source>
</evidence>
<reference evidence="2" key="1">
    <citation type="journal article" date="2023" name="Plant J.">
        <title>Genome sequences and population genomics provide insights into the demographic history, inbreeding, and mutation load of two 'living fossil' tree species of Dipteronia.</title>
        <authorList>
            <person name="Feng Y."/>
            <person name="Comes H.P."/>
            <person name="Chen J."/>
            <person name="Zhu S."/>
            <person name="Lu R."/>
            <person name="Zhang X."/>
            <person name="Li P."/>
            <person name="Qiu J."/>
            <person name="Olsen K.M."/>
            <person name="Qiu Y."/>
        </authorList>
    </citation>
    <scope>NUCLEOTIDE SEQUENCE</scope>
    <source>
        <strain evidence="2">NBL</strain>
    </source>
</reference>
<dbReference type="GO" id="GO:0004523">
    <property type="term" value="F:RNA-DNA hybrid ribonuclease activity"/>
    <property type="evidence" value="ECO:0007669"/>
    <property type="project" value="InterPro"/>
</dbReference>
<evidence type="ECO:0000313" key="2">
    <source>
        <dbReference type="EMBL" id="KAK3188937.1"/>
    </source>
</evidence>
<evidence type="ECO:0000259" key="1">
    <source>
        <dbReference type="Pfam" id="PF13456"/>
    </source>
</evidence>
<accession>A0AAE0DVL7</accession>
<dbReference type="AlphaFoldDB" id="A0AAE0DVL7"/>
<comment type="caution">
    <text evidence="2">The sequence shown here is derived from an EMBL/GenBank/DDBJ whole genome shotgun (WGS) entry which is preliminary data.</text>
</comment>
<dbReference type="InterPro" id="IPR002156">
    <property type="entry name" value="RNaseH_domain"/>
</dbReference>
<dbReference type="EMBL" id="JANJYJ010000009">
    <property type="protein sequence ID" value="KAK3188937.1"/>
    <property type="molecule type" value="Genomic_DNA"/>
</dbReference>
<dbReference type="SUPFAM" id="SSF53098">
    <property type="entry name" value="Ribonuclease H-like"/>
    <property type="match status" value="1"/>
</dbReference>